<dbReference type="Pfam" id="PF03022">
    <property type="entry name" value="MRJP"/>
    <property type="match status" value="1"/>
</dbReference>
<evidence type="ECO:0000313" key="4">
    <source>
        <dbReference type="Proteomes" id="UP001596550"/>
    </source>
</evidence>
<proteinExistence type="predicted"/>
<protein>
    <submittedName>
        <fullName evidence="3">SMP-30/gluconolactonase/LRE family protein</fullName>
    </submittedName>
</protein>
<dbReference type="EMBL" id="JBHTCR010000006">
    <property type="protein sequence ID" value="MFC7347905.1"/>
    <property type="molecule type" value="Genomic_DNA"/>
</dbReference>
<comment type="subcellular location">
    <subcellularLocation>
        <location evidence="1">Secreted</location>
    </subcellularLocation>
</comment>
<dbReference type="Gene3D" id="2.120.10.30">
    <property type="entry name" value="TolB, C-terminal domain"/>
    <property type="match status" value="1"/>
</dbReference>
<name>A0ABW2M1V5_9FLAO</name>
<dbReference type="RefSeq" id="WP_378180577.1">
    <property type="nucleotide sequence ID" value="NZ_JBHTCR010000006.1"/>
</dbReference>
<dbReference type="PANTHER" id="PTHR10009">
    <property type="entry name" value="PROTEIN YELLOW-RELATED"/>
    <property type="match status" value="1"/>
</dbReference>
<evidence type="ECO:0000256" key="1">
    <source>
        <dbReference type="ARBA" id="ARBA00004613"/>
    </source>
</evidence>
<sequence length="165" mass="19449">MNSDGIALTPDNQYLYYKPLTDNRLYRIKTDLLRDFKTNEAVLNKNVEDLGKFIITDGMIFDKKGNLYLGDLEKNSIVKITPDLKIHTIIKDDEKLIWPDSYSISDDGYLYISNSQIQLMPWFHNGKERFKKPFKVFKLKFNSNQFNYKNEESIINDDYAICQKL</sequence>
<evidence type="ECO:0000256" key="2">
    <source>
        <dbReference type="ARBA" id="ARBA00022525"/>
    </source>
</evidence>
<dbReference type="InterPro" id="IPR017996">
    <property type="entry name" value="MRJP/yellow-related"/>
</dbReference>
<keyword evidence="2" id="KW-0964">Secreted</keyword>
<organism evidence="3 4">
    <name type="scientific">Chryseobacterium zhengzhouense</name>
    <dbReference type="NCBI Taxonomy" id="1636086"/>
    <lineage>
        <taxon>Bacteria</taxon>
        <taxon>Pseudomonadati</taxon>
        <taxon>Bacteroidota</taxon>
        <taxon>Flavobacteriia</taxon>
        <taxon>Flavobacteriales</taxon>
        <taxon>Weeksellaceae</taxon>
        <taxon>Chryseobacterium group</taxon>
        <taxon>Chryseobacterium</taxon>
    </lineage>
</organism>
<dbReference type="SUPFAM" id="SSF63829">
    <property type="entry name" value="Calcium-dependent phosphotriesterase"/>
    <property type="match status" value="1"/>
</dbReference>
<comment type="caution">
    <text evidence="3">The sequence shown here is derived from an EMBL/GenBank/DDBJ whole genome shotgun (WGS) entry which is preliminary data.</text>
</comment>
<accession>A0ABW2M1V5</accession>
<keyword evidence="4" id="KW-1185">Reference proteome</keyword>
<dbReference type="InterPro" id="IPR011042">
    <property type="entry name" value="6-blade_b-propeller_TolB-like"/>
</dbReference>
<gene>
    <name evidence="3" type="ORF">ACFQO9_14350</name>
</gene>
<reference evidence="4" key="1">
    <citation type="journal article" date="2019" name="Int. J. Syst. Evol. Microbiol.">
        <title>The Global Catalogue of Microorganisms (GCM) 10K type strain sequencing project: providing services to taxonomists for standard genome sequencing and annotation.</title>
        <authorList>
            <consortium name="The Broad Institute Genomics Platform"/>
            <consortium name="The Broad Institute Genome Sequencing Center for Infectious Disease"/>
            <person name="Wu L."/>
            <person name="Ma J."/>
        </authorList>
    </citation>
    <scope>NUCLEOTIDE SEQUENCE [LARGE SCALE GENOMIC DNA]</scope>
    <source>
        <strain evidence="4">CCUG 54781</strain>
    </source>
</reference>
<dbReference type="Proteomes" id="UP001596550">
    <property type="component" value="Unassembled WGS sequence"/>
</dbReference>
<evidence type="ECO:0000313" key="3">
    <source>
        <dbReference type="EMBL" id="MFC7347905.1"/>
    </source>
</evidence>
<dbReference type="PANTHER" id="PTHR10009:SF18">
    <property type="entry name" value="PROTEIN YELLOW-LIKE PROTEIN"/>
    <property type="match status" value="1"/>
</dbReference>